<reference evidence="11 12" key="1">
    <citation type="submission" date="2017-11" db="EMBL/GenBank/DDBJ databases">
        <title>Genome sequence of Entomoplasma luminosum PIMN-1 (ATCC 49195).</title>
        <authorList>
            <person name="Lo W.-S."/>
            <person name="Gasparich G.E."/>
            <person name="Kuo C.-H."/>
        </authorList>
    </citation>
    <scope>NUCLEOTIDE SEQUENCE [LARGE SCALE GENOMIC DNA]</scope>
    <source>
        <strain evidence="11 12">PIMN-1</strain>
    </source>
</reference>
<organism evidence="11 12">
    <name type="scientific">Williamsoniiplasma luminosum</name>
    <dbReference type="NCBI Taxonomy" id="214888"/>
    <lineage>
        <taxon>Bacteria</taxon>
        <taxon>Bacillati</taxon>
        <taxon>Mycoplasmatota</taxon>
        <taxon>Mollicutes</taxon>
        <taxon>Entomoplasmatales</taxon>
        <taxon>Williamsoniiplasma</taxon>
    </lineage>
</organism>
<evidence type="ECO:0000256" key="4">
    <source>
        <dbReference type="ARBA" id="ARBA00022448"/>
    </source>
</evidence>
<dbReference type="OrthoDB" id="9812769at2"/>
<dbReference type="GO" id="GO:0005524">
    <property type="term" value="F:ATP binding"/>
    <property type="evidence" value="ECO:0007669"/>
    <property type="project" value="UniProtKB-UniRule"/>
</dbReference>
<dbReference type="CDD" id="cd12151">
    <property type="entry name" value="F1-ATPase_gamma"/>
    <property type="match status" value="1"/>
</dbReference>
<evidence type="ECO:0000256" key="7">
    <source>
        <dbReference type="ARBA" id="ARBA00023136"/>
    </source>
</evidence>
<keyword evidence="7 10" id="KW-0472">Membrane</keyword>
<keyword evidence="9 10" id="KW-0066">ATP synthesis</keyword>
<comment type="subcellular location">
    <subcellularLocation>
        <location evidence="10">Cell membrane</location>
        <topology evidence="10">Peripheral membrane protein</topology>
    </subcellularLocation>
    <subcellularLocation>
        <location evidence="2">Membrane</location>
        <topology evidence="2">Peripheral membrane protein</topology>
    </subcellularLocation>
</comment>
<evidence type="ECO:0000256" key="10">
    <source>
        <dbReference type="HAMAP-Rule" id="MF_00815"/>
    </source>
</evidence>
<keyword evidence="6 10" id="KW-0406">Ion transport</keyword>
<evidence type="ECO:0000256" key="2">
    <source>
        <dbReference type="ARBA" id="ARBA00004170"/>
    </source>
</evidence>
<accession>A0A2K8NSJ7</accession>
<gene>
    <name evidence="10 11" type="primary">atpG</name>
    <name evidence="11" type="ORF">ELUMI_v1c00970</name>
</gene>
<dbReference type="PANTHER" id="PTHR11693:SF22">
    <property type="entry name" value="ATP SYNTHASE SUBUNIT GAMMA, MITOCHONDRIAL"/>
    <property type="match status" value="1"/>
</dbReference>
<evidence type="ECO:0000256" key="5">
    <source>
        <dbReference type="ARBA" id="ARBA00022781"/>
    </source>
</evidence>
<protein>
    <recommendedName>
        <fullName evidence="10">ATP synthase gamma chain</fullName>
    </recommendedName>
    <alternativeName>
        <fullName evidence="10">ATP synthase F1 sector gamma subunit</fullName>
    </alternativeName>
    <alternativeName>
        <fullName evidence="10">F-ATPase gamma subunit</fullName>
    </alternativeName>
</protein>
<keyword evidence="5 10" id="KW-0375">Hydrogen ion transport</keyword>
<keyword evidence="4 10" id="KW-0813">Transport</keyword>
<dbReference type="SUPFAM" id="SSF52943">
    <property type="entry name" value="ATP synthase (F1-ATPase), gamma subunit"/>
    <property type="match status" value="1"/>
</dbReference>
<dbReference type="InterPro" id="IPR035968">
    <property type="entry name" value="ATP_synth_F1_ATPase_gsu"/>
</dbReference>
<evidence type="ECO:0000256" key="3">
    <source>
        <dbReference type="ARBA" id="ARBA00007681"/>
    </source>
</evidence>
<dbReference type="Proteomes" id="UP000232063">
    <property type="component" value="Chromosome"/>
</dbReference>
<evidence type="ECO:0000313" key="11">
    <source>
        <dbReference type="EMBL" id="ATZ16825.1"/>
    </source>
</evidence>
<comment type="function">
    <text evidence="1 10">Produces ATP from ADP in the presence of a proton gradient across the membrane. The gamma chain is believed to be important in regulating ATPase activity and the flow of protons through the CF(0) complex.</text>
</comment>
<dbReference type="RefSeq" id="WP_025734434.1">
    <property type="nucleotide sequence ID" value="NZ_CP024963.1"/>
</dbReference>
<evidence type="ECO:0000256" key="9">
    <source>
        <dbReference type="ARBA" id="ARBA00023310"/>
    </source>
</evidence>
<name>A0A2K8NSJ7_9MOLU</name>
<dbReference type="GO" id="GO:0045259">
    <property type="term" value="C:proton-transporting ATP synthase complex"/>
    <property type="evidence" value="ECO:0007669"/>
    <property type="project" value="UniProtKB-KW"/>
</dbReference>
<comment type="similarity">
    <text evidence="3 10">Belongs to the ATPase gamma chain family.</text>
</comment>
<dbReference type="InterPro" id="IPR023632">
    <property type="entry name" value="ATP_synth_F1_gsu_CS"/>
</dbReference>
<dbReference type="Pfam" id="PF00231">
    <property type="entry name" value="ATP-synt"/>
    <property type="match status" value="1"/>
</dbReference>
<dbReference type="InterPro" id="IPR000131">
    <property type="entry name" value="ATP_synth_F1_gsu"/>
</dbReference>
<keyword evidence="8 10" id="KW-0139">CF(1)</keyword>
<keyword evidence="12" id="KW-1185">Reference proteome</keyword>
<evidence type="ECO:0000313" key="12">
    <source>
        <dbReference type="Proteomes" id="UP000232063"/>
    </source>
</evidence>
<evidence type="ECO:0000256" key="8">
    <source>
        <dbReference type="ARBA" id="ARBA00023196"/>
    </source>
</evidence>
<comment type="subunit">
    <text evidence="10">F-type ATPases have 2 components, CF(1) - the catalytic core - and CF(0) - the membrane proton channel. CF(1) has five subunits: alpha(3), beta(3), gamma(1), delta(1), epsilon(1). CF(0) has three main subunits: a, b and c.</text>
</comment>
<evidence type="ECO:0000256" key="6">
    <source>
        <dbReference type="ARBA" id="ARBA00023065"/>
    </source>
</evidence>
<dbReference type="PANTHER" id="PTHR11693">
    <property type="entry name" value="ATP SYNTHASE GAMMA CHAIN"/>
    <property type="match status" value="1"/>
</dbReference>
<proteinExistence type="inferred from homology"/>
<dbReference type="NCBIfam" id="TIGR01146">
    <property type="entry name" value="ATPsyn_F1gamma"/>
    <property type="match status" value="1"/>
</dbReference>
<dbReference type="AlphaFoldDB" id="A0A2K8NSJ7"/>
<dbReference type="GO" id="GO:0005886">
    <property type="term" value="C:plasma membrane"/>
    <property type="evidence" value="ECO:0007669"/>
    <property type="project" value="UniProtKB-SubCell"/>
</dbReference>
<dbReference type="GO" id="GO:0046933">
    <property type="term" value="F:proton-transporting ATP synthase activity, rotational mechanism"/>
    <property type="evidence" value="ECO:0007669"/>
    <property type="project" value="UniProtKB-UniRule"/>
</dbReference>
<dbReference type="PROSITE" id="PS00153">
    <property type="entry name" value="ATPASE_GAMMA"/>
    <property type="match status" value="1"/>
</dbReference>
<dbReference type="Gene3D" id="1.10.287.80">
    <property type="entry name" value="ATP synthase, gamma subunit, helix hairpin domain"/>
    <property type="match status" value="1"/>
</dbReference>
<dbReference type="PRINTS" id="PR00126">
    <property type="entry name" value="ATPASEGAMMA"/>
</dbReference>
<dbReference type="KEGG" id="elj:ELUMI_v1c00970"/>
<keyword evidence="10" id="KW-1003">Cell membrane</keyword>
<dbReference type="GO" id="GO:0042777">
    <property type="term" value="P:proton motive force-driven plasma membrane ATP synthesis"/>
    <property type="evidence" value="ECO:0007669"/>
    <property type="project" value="UniProtKB-UniRule"/>
</dbReference>
<sequence length="283" mass="31747">MANLSALKGEIQAITDIGKITNAMQLVAAAKLRRVGKKIVETHEYVAEVYSVFNEIIKQTQDSIFLLKPGQEIKKTLWVVVNSNLGLAGGYNSNVNKMVFPKLKPNDEIFAIGSKAVSFYKNRKVKIRASLTNVDINFTSLDAQNLGQRIMEYYTNNEFDQIQLAYTKFVNNATFQPTTLVLFPIEKDETVKKTIQAEIQFEPSAELILETTVNLYLNTVLFGTIIESQVSEQASRRMAMENATKNGNGLIHDLSIKYNRERQSAITQEINEIVSGANAQNDK</sequence>
<dbReference type="EMBL" id="CP024963">
    <property type="protein sequence ID" value="ATZ16825.1"/>
    <property type="molecule type" value="Genomic_DNA"/>
</dbReference>
<dbReference type="Gene3D" id="3.40.1380.10">
    <property type="match status" value="1"/>
</dbReference>
<dbReference type="HAMAP" id="MF_00815">
    <property type="entry name" value="ATP_synth_gamma_bact"/>
    <property type="match status" value="1"/>
</dbReference>
<evidence type="ECO:0000256" key="1">
    <source>
        <dbReference type="ARBA" id="ARBA00003456"/>
    </source>
</evidence>